<keyword evidence="7" id="KW-0458">Lysosome</keyword>
<evidence type="ECO:0000256" key="6">
    <source>
        <dbReference type="ARBA" id="ARBA00023136"/>
    </source>
</evidence>
<dbReference type="PIRSF" id="PIRSF015974">
    <property type="entry name" value="CLN3_BTN1"/>
    <property type="match status" value="1"/>
</dbReference>
<dbReference type="PANTHER" id="PTHR10981:SF0">
    <property type="entry name" value="BATTENIN"/>
    <property type="match status" value="1"/>
</dbReference>
<evidence type="ECO:0000256" key="8">
    <source>
        <dbReference type="SAM" id="MobiDB-lite"/>
    </source>
</evidence>
<dbReference type="InterPro" id="IPR036259">
    <property type="entry name" value="MFS_trans_sf"/>
</dbReference>
<keyword evidence="4 7" id="KW-0812">Transmembrane</keyword>
<gene>
    <name evidence="9" type="ORF">PYX00_003106</name>
</gene>
<dbReference type="GO" id="GO:0051453">
    <property type="term" value="P:regulation of intracellular pH"/>
    <property type="evidence" value="ECO:0007669"/>
    <property type="project" value="TreeGrafter"/>
</dbReference>
<feature type="transmembrane region" description="Helical" evidence="7">
    <location>
        <begin position="146"/>
        <end position="169"/>
    </location>
</feature>
<keyword evidence="5 7" id="KW-1133">Transmembrane helix</keyword>
<comment type="caution">
    <text evidence="9">The sequence shown here is derived from an EMBL/GenBank/DDBJ whole genome shotgun (WGS) entry which is preliminary data.</text>
</comment>
<evidence type="ECO:0000313" key="9">
    <source>
        <dbReference type="EMBL" id="KAL0275156.1"/>
    </source>
</evidence>
<feature type="transmembrane region" description="Helical" evidence="7">
    <location>
        <begin position="210"/>
        <end position="229"/>
    </location>
</feature>
<dbReference type="SUPFAM" id="SSF103473">
    <property type="entry name" value="MFS general substrate transporter"/>
    <property type="match status" value="1"/>
</dbReference>
<proteinExistence type="inferred from homology"/>
<dbReference type="AlphaFoldDB" id="A0AAW2HZW9"/>
<comment type="similarity">
    <text evidence="2 7">Belongs to the battenin family.</text>
</comment>
<feature type="transmembrane region" description="Helical" evidence="7">
    <location>
        <begin position="122"/>
        <end position="140"/>
    </location>
</feature>
<feature type="transmembrane region" description="Helical" evidence="7">
    <location>
        <begin position="333"/>
        <end position="353"/>
    </location>
</feature>
<dbReference type="GO" id="GO:0005765">
    <property type="term" value="C:lysosomal membrane"/>
    <property type="evidence" value="ECO:0007669"/>
    <property type="project" value="UniProtKB-SubCell"/>
</dbReference>
<dbReference type="InterPro" id="IPR003492">
    <property type="entry name" value="Battenin_disease_Cln3"/>
</dbReference>
<evidence type="ECO:0000256" key="4">
    <source>
        <dbReference type="ARBA" id="ARBA00022692"/>
    </source>
</evidence>
<evidence type="ECO:0000256" key="7">
    <source>
        <dbReference type="RuleBase" id="RU361113"/>
    </source>
</evidence>
<name>A0AAW2HZW9_9NEOP</name>
<feature type="transmembrane region" description="Helical" evidence="7">
    <location>
        <begin position="176"/>
        <end position="198"/>
    </location>
</feature>
<dbReference type="GO" id="GO:0007040">
    <property type="term" value="P:lysosome organization"/>
    <property type="evidence" value="ECO:0007669"/>
    <property type="project" value="TreeGrafter"/>
</dbReference>
<dbReference type="PRINTS" id="PR01315">
    <property type="entry name" value="BATTENIN"/>
</dbReference>
<protein>
    <recommendedName>
        <fullName evidence="7">Battenin</fullName>
    </recommendedName>
</protein>
<evidence type="ECO:0000256" key="5">
    <source>
        <dbReference type="ARBA" id="ARBA00022989"/>
    </source>
</evidence>
<dbReference type="Gene3D" id="1.20.1250.20">
    <property type="entry name" value="MFS general substrate transporter like domains"/>
    <property type="match status" value="1"/>
</dbReference>
<feature type="region of interest" description="Disordered" evidence="8">
    <location>
        <begin position="1"/>
        <end position="22"/>
    </location>
</feature>
<dbReference type="EMBL" id="JARGDH010000002">
    <property type="protein sequence ID" value="KAL0275156.1"/>
    <property type="molecule type" value="Genomic_DNA"/>
</dbReference>
<evidence type="ECO:0000256" key="1">
    <source>
        <dbReference type="ARBA" id="ARBA00004127"/>
    </source>
</evidence>
<keyword evidence="6 7" id="KW-0472">Membrane</keyword>
<evidence type="ECO:0000256" key="3">
    <source>
        <dbReference type="ARBA" id="ARBA00022448"/>
    </source>
</evidence>
<accession>A0AAW2HZW9</accession>
<feature type="transmembrane region" description="Helical" evidence="7">
    <location>
        <begin position="34"/>
        <end position="55"/>
    </location>
</feature>
<evidence type="ECO:0000256" key="2">
    <source>
        <dbReference type="ARBA" id="ARBA00007467"/>
    </source>
</evidence>
<dbReference type="PANTHER" id="PTHR10981">
    <property type="entry name" value="BATTENIN"/>
    <property type="match status" value="1"/>
</dbReference>
<dbReference type="InterPro" id="IPR018460">
    <property type="entry name" value="Battenin_disease_Cln3_subgr"/>
</dbReference>
<feature type="transmembrane region" description="Helical" evidence="7">
    <location>
        <begin position="359"/>
        <end position="382"/>
    </location>
</feature>
<dbReference type="Pfam" id="PF02487">
    <property type="entry name" value="CLN3"/>
    <property type="match status" value="1"/>
</dbReference>
<feature type="transmembrane region" description="Helical" evidence="7">
    <location>
        <begin position="394"/>
        <end position="416"/>
    </location>
</feature>
<feature type="compositionally biased region" description="Polar residues" evidence="8">
    <location>
        <begin position="1"/>
        <end position="12"/>
    </location>
</feature>
<sequence>MSIGSNGLSNSVAKREDGGAVDDTQQPKIKGFTLARIVAAFWLLGMCNNYIYVIMFSAAHDIIVHVEEQELQDPNKRNVTLPAVVYAEGRNCTEMSTGAILLADIIPTLVVKLLCPFLPFVVHFRIFLAVSTGILSLVLVAASESYILAIIGVCFASFNSGLGEITLLAYSTNFPLHAISGWSSGTGGAGLAGSFVYAGLAELGLSPSTILYISISVPTLMALSFWVILKHPKREKKTEVTQNTETQEKITLQGVYRSFIEKVTFIPEILHFMIPVGLVYYFEYLINSGLFDKIVFLNTTMSPHSQYRWYNAMYQIGVFVSRSSVTWVHFKKIWIMSLLQGLNLIIFMLEAIYGFVPNVWIMFVLIFWEGLLGGAAYVNTFYNMSQMVRKEYRLFALSIASVADTFGIVFAGLSSFPVHDFICNLPYNPVFRWPN</sequence>
<reference evidence="9" key="1">
    <citation type="journal article" date="2024" name="Gigascience">
        <title>Chromosome-level genome of the poultry shaft louse Menopon gallinae provides insight into the host-switching and adaptive evolution of parasitic lice.</title>
        <authorList>
            <person name="Xu Y."/>
            <person name="Ma L."/>
            <person name="Liu S."/>
            <person name="Liang Y."/>
            <person name="Liu Q."/>
            <person name="He Z."/>
            <person name="Tian L."/>
            <person name="Duan Y."/>
            <person name="Cai W."/>
            <person name="Li H."/>
            <person name="Song F."/>
        </authorList>
    </citation>
    <scope>NUCLEOTIDE SEQUENCE</scope>
    <source>
        <strain evidence="9">Cailab_2023a</strain>
    </source>
</reference>
<dbReference type="GO" id="GO:0012505">
    <property type="term" value="C:endomembrane system"/>
    <property type="evidence" value="ECO:0007669"/>
    <property type="project" value="UniProtKB-SubCell"/>
</dbReference>
<comment type="subcellular location">
    <subcellularLocation>
        <location evidence="1">Endomembrane system</location>
        <topology evidence="1">Multi-pass membrane protein</topology>
    </subcellularLocation>
    <subcellularLocation>
        <location evidence="7">Lysosome membrane</location>
        <topology evidence="7">Multi-pass membrane protein</topology>
    </subcellularLocation>
</comment>
<keyword evidence="3" id="KW-0813">Transport</keyword>
<organism evidence="9">
    <name type="scientific">Menopon gallinae</name>
    <name type="common">poultry shaft louse</name>
    <dbReference type="NCBI Taxonomy" id="328185"/>
    <lineage>
        <taxon>Eukaryota</taxon>
        <taxon>Metazoa</taxon>
        <taxon>Ecdysozoa</taxon>
        <taxon>Arthropoda</taxon>
        <taxon>Hexapoda</taxon>
        <taxon>Insecta</taxon>
        <taxon>Pterygota</taxon>
        <taxon>Neoptera</taxon>
        <taxon>Paraneoptera</taxon>
        <taxon>Psocodea</taxon>
        <taxon>Troctomorpha</taxon>
        <taxon>Phthiraptera</taxon>
        <taxon>Amblycera</taxon>
        <taxon>Menoponidae</taxon>
        <taxon>Menopon</taxon>
    </lineage>
</organism>